<dbReference type="AlphaFoldDB" id="A0A9W6WVT6"/>
<organism evidence="2 3">
    <name type="scientific">Phytophthora lilii</name>
    <dbReference type="NCBI Taxonomy" id="2077276"/>
    <lineage>
        <taxon>Eukaryota</taxon>
        <taxon>Sar</taxon>
        <taxon>Stramenopiles</taxon>
        <taxon>Oomycota</taxon>
        <taxon>Peronosporomycetes</taxon>
        <taxon>Peronosporales</taxon>
        <taxon>Peronosporaceae</taxon>
        <taxon>Phytophthora</taxon>
    </lineage>
</organism>
<evidence type="ECO:0000313" key="3">
    <source>
        <dbReference type="Proteomes" id="UP001165083"/>
    </source>
</evidence>
<proteinExistence type="predicted"/>
<dbReference type="EMBL" id="BSXW01000343">
    <property type="protein sequence ID" value="GMF19403.1"/>
    <property type="molecule type" value="Genomic_DNA"/>
</dbReference>
<reference evidence="2" key="1">
    <citation type="submission" date="2023-04" db="EMBL/GenBank/DDBJ databases">
        <title>Phytophthora lilii NBRC 32176.</title>
        <authorList>
            <person name="Ichikawa N."/>
            <person name="Sato H."/>
            <person name="Tonouchi N."/>
        </authorList>
    </citation>
    <scope>NUCLEOTIDE SEQUENCE</scope>
    <source>
        <strain evidence="2">NBRC 32176</strain>
    </source>
</reference>
<name>A0A9W6WVT6_9STRA</name>
<dbReference type="OrthoDB" id="89249at2759"/>
<protein>
    <submittedName>
        <fullName evidence="2">Unnamed protein product</fullName>
    </submittedName>
</protein>
<dbReference type="Proteomes" id="UP001165083">
    <property type="component" value="Unassembled WGS sequence"/>
</dbReference>
<sequence length="156" mass="17369">MRGMNQFLCTCIYVVGLIRRSLLYLIMTAKTKKAANSSHRVKVKPTTEVVKVRVHSTPPSPVVRSPVARPTAPPPTPTSYEQLVDLLAATTSTSRANRRVVSTVEATMWNISSQSDDLPHPGAIVTINEYSHLKLYRDIDCQATVKLRDLEWGQQP</sequence>
<evidence type="ECO:0000256" key="1">
    <source>
        <dbReference type="SAM" id="MobiDB-lite"/>
    </source>
</evidence>
<evidence type="ECO:0000313" key="2">
    <source>
        <dbReference type="EMBL" id="GMF19403.1"/>
    </source>
</evidence>
<comment type="caution">
    <text evidence="2">The sequence shown here is derived from an EMBL/GenBank/DDBJ whole genome shotgun (WGS) entry which is preliminary data.</text>
</comment>
<feature type="region of interest" description="Disordered" evidence="1">
    <location>
        <begin position="56"/>
        <end position="77"/>
    </location>
</feature>
<keyword evidence="3" id="KW-1185">Reference proteome</keyword>
<accession>A0A9W6WVT6</accession>
<gene>
    <name evidence="2" type="ORF">Plil01_000740600</name>
</gene>